<feature type="region of interest" description="Disordered" evidence="1">
    <location>
        <begin position="1"/>
        <end position="22"/>
    </location>
</feature>
<keyword evidence="2" id="KW-0472">Membrane</keyword>
<dbReference type="Proteomes" id="UP001165065">
    <property type="component" value="Unassembled WGS sequence"/>
</dbReference>
<sequence>MTKKGDMEPMGIGNESSSSAYGTQAPKPNDFLSVLCGNSTYLKENDVPKEDCPCYDKCCCLSPCCKYDRCLCCFSHRSLCMKRCCLPFTLILFILNVVLFAPYPVDVWVYEEKLKGQVDKRSIHYDEYSYEFSLDVLEKTLKFKMNVPLLCTNYNMMYAISADAKFQVYYPAHLKTDGVKLGSGQGGVGANPRMTCVLNTDCHKWYDDWSNEPYRDGYGNKVKKSTWDWKDNPGSVDVVGFFEASSSDWSLMYDSIKSDCASCSLKAEELCTSTTDVYITGSVGPDPVQMPRMHGLVGDVEFEELETLACRDVIGCGATGICPPLI</sequence>
<evidence type="ECO:0000313" key="3">
    <source>
        <dbReference type="EMBL" id="GMI36119.1"/>
    </source>
</evidence>
<dbReference type="OrthoDB" id="10324697at2759"/>
<accession>A0A9W7G8H6</accession>
<keyword evidence="4" id="KW-1185">Reference proteome</keyword>
<evidence type="ECO:0000256" key="2">
    <source>
        <dbReference type="SAM" id="Phobius"/>
    </source>
</evidence>
<comment type="caution">
    <text evidence="3">The sequence shown here is derived from an EMBL/GenBank/DDBJ whole genome shotgun (WGS) entry which is preliminary data.</text>
</comment>
<keyword evidence="2" id="KW-1133">Transmembrane helix</keyword>
<reference evidence="4" key="1">
    <citation type="journal article" date="2023" name="Commun. Biol.">
        <title>Genome analysis of Parmales, the sister group of diatoms, reveals the evolutionary specialization of diatoms from phago-mixotrophs to photoautotrophs.</title>
        <authorList>
            <person name="Ban H."/>
            <person name="Sato S."/>
            <person name="Yoshikawa S."/>
            <person name="Yamada K."/>
            <person name="Nakamura Y."/>
            <person name="Ichinomiya M."/>
            <person name="Sato N."/>
            <person name="Blanc-Mathieu R."/>
            <person name="Endo H."/>
            <person name="Kuwata A."/>
            <person name="Ogata H."/>
        </authorList>
    </citation>
    <scope>NUCLEOTIDE SEQUENCE [LARGE SCALE GENOMIC DNA]</scope>
</reference>
<keyword evidence="2" id="KW-0812">Transmembrane</keyword>
<organism evidence="3 4">
    <name type="scientific">Triparma columacea</name>
    <dbReference type="NCBI Taxonomy" id="722753"/>
    <lineage>
        <taxon>Eukaryota</taxon>
        <taxon>Sar</taxon>
        <taxon>Stramenopiles</taxon>
        <taxon>Ochrophyta</taxon>
        <taxon>Bolidophyceae</taxon>
        <taxon>Parmales</taxon>
        <taxon>Triparmaceae</taxon>
        <taxon>Triparma</taxon>
    </lineage>
</organism>
<protein>
    <submittedName>
        <fullName evidence="3">Uncharacterized protein</fullName>
    </submittedName>
</protein>
<proteinExistence type="predicted"/>
<evidence type="ECO:0000256" key="1">
    <source>
        <dbReference type="SAM" id="MobiDB-lite"/>
    </source>
</evidence>
<evidence type="ECO:0000313" key="4">
    <source>
        <dbReference type="Proteomes" id="UP001165065"/>
    </source>
</evidence>
<dbReference type="AlphaFoldDB" id="A0A9W7G8H6"/>
<feature type="transmembrane region" description="Helical" evidence="2">
    <location>
        <begin position="84"/>
        <end position="105"/>
    </location>
</feature>
<gene>
    <name evidence="3" type="ORF">TrCOL_g4441</name>
</gene>
<name>A0A9W7G8H6_9STRA</name>
<dbReference type="EMBL" id="BRYA01000062">
    <property type="protein sequence ID" value="GMI36119.1"/>
    <property type="molecule type" value="Genomic_DNA"/>
</dbReference>